<comment type="caution">
    <text evidence="2">The sequence shown here is derived from an EMBL/GenBank/DDBJ whole genome shotgun (WGS) entry which is preliminary data.</text>
</comment>
<evidence type="ECO:0000313" key="2">
    <source>
        <dbReference type="EMBL" id="KAJ8870799.1"/>
    </source>
</evidence>
<name>A0ABQ9GEH8_9NEOP</name>
<gene>
    <name evidence="2" type="ORF">PR048_027098</name>
</gene>
<evidence type="ECO:0000313" key="3">
    <source>
        <dbReference type="Proteomes" id="UP001159363"/>
    </source>
</evidence>
<evidence type="ECO:0000256" key="1">
    <source>
        <dbReference type="SAM" id="MobiDB-lite"/>
    </source>
</evidence>
<proteinExistence type="predicted"/>
<dbReference type="EMBL" id="JARBHB010000012">
    <property type="protein sequence ID" value="KAJ8870799.1"/>
    <property type="molecule type" value="Genomic_DNA"/>
</dbReference>
<reference evidence="2 3" key="1">
    <citation type="submission" date="2023-02" db="EMBL/GenBank/DDBJ databases">
        <title>LHISI_Scaffold_Assembly.</title>
        <authorList>
            <person name="Stuart O.P."/>
            <person name="Cleave R."/>
            <person name="Magrath M.J.L."/>
            <person name="Mikheyev A.S."/>
        </authorList>
    </citation>
    <scope>NUCLEOTIDE SEQUENCE [LARGE SCALE GENOMIC DNA]</scope>
    <source>
        <strain evidence="2">Daus_M_001</strain>
        <tissue evidence="2">Leg muscle</tissue>
    </source>
</reference>
<protein>
    <recommendedName>
        <fullName evidence="4">DDE Tnp4 domain-containing protein</fullName>
    </recommendedName>
</protein>
<feature type="region of interest" description="Disordered" evidence="1">
    <location>
        <begin position="395"/>
        <end position="419"/>
    </location>
</feature>
<sequence>MKGWGKWEIPEKTRRKTASPDTIPTCENPLTRPGFKPGSPWRRAYCWCQRSIAHGKARRWIAEELQGACQSLSEMDANTLKIMLSLEEEETFECILGSFLALDAIAEKKVSTNSSVDVCVAVCEVMSRMSSKRSRDNCACWQSNCCRTEDDGTVALVLSRSGFANSSSSSEGGSPSSSSCAMLLKPLFLVTGESMRSLVFQFRICHQHISRIIKEVLKAVHKNMLSIYLPEPTIQSWLDRAEKFSVKWNFPNEAQLMENTCLSSLPNKKNKRKCLRVLGQVLRIFYQPIAIDVATVDYLIMCCCIIHNMIREEYCCAQQGTQDTQAKGFQYPQGNVIPLRATHARHTANVGERVRKQFTEYVCNEGSVPWQVSGIQEPLFSPPKHRMASIAKRRRQLSDINRSEGDVDDQSLPEVPDRPLHTGFYRRAF</sequence>
<organism evidence="2 3">
    <name type="scientific">Dryococelus australis</name>
    <dbReference type="NCBI Taxonomy" id="614101"/>
    <lineage>
        <taxon>Eukaryota</taxon>
        <taxon>Metazoa</taxon>
        <taxon>Ecdysozoa</taxon>
        <taxon>Arthropoda</taxon>
        <taxon>Hexapoda</taxon>
        <taxon>Insecta</taxon>
        <taxon>Pterygota</taxon>
        <taxon>Neoptera</taxon>
        <taxon>Polyneoptera</taxon>
        <taxon>Phasmatodea</taxon>
        <taxon>Verophasmatodea</taxon>
        <taxon>Anareolatae</taxon>
        <taxon>Phasmatidae</taxon>
        <taxon>Eurycanthinae</taxon>
        <taxon>Dryococelus</taxon>
    </lineage>
</organism>
<evidence type="ECO:0008006" key="4">
    <source>
        <dbReference type="Google" id="ProtNLM"/>
    </source>
</evidence>
<dbReference type="Proteomes" id="UP001159363">
    <property type="component" value="Chromosome 11"/>
</dbReference>
<feature type="region of interest" description="Disordered" evidence="1">
    <location>
        <begin position="1"/>
        <end position="30"/>
    </location>
</feature>
<keyword evidence="3" id="KW-1185">Reference proteome</keyword>
<accession>A0ABQ9GEH8</accession>